<organism evidence="1 2">
    <name type="scientific">Reticulibacter mediterranei</name>
    <dbReference type="NCBI Taxonomy" id="2778369"/>
    <lineage>
        <taxon>Bacteria</taxon>
        <taxon>Bacillati</taxon>
        <taxon>Chloroflexota</taxon>
        <taxon>Ktedonobacteria</taxon>
        <taxon>Ktedonobacterales</taxon>
        <taxon>Reticulibacteraceae</taxon>
        <taxon>Reticulibacter</taxon>
    </lineage>
</organism>
<gene>
    <name evidence="1" type="ORF">KSF_084200</name>
</gene>
<dbReference type="EMBL" id="BNJK01000002">
    <property type="protein sequence ID" value="GHO98372.1"/>
    <property type="molecule type" value="Genomic_DNA"/>
</dbReference>
<reference evidence="1" key="1">
    <citation type="submission" date="2020-10" db="EMBL/GenBank/DDBJ databases">
        <title>Taxonomic study of unclassified bacteria belonging to the class Ktedonobacteria.</title>
        <authorList>
            <person name="Yabe S."/>
            <person name="Wang C.M."/>
            <person name="Zheng Y."/>
            <person name="Sakai Y."/>
            <person name="Cavaletti L."/>
            <person name="Monciardini P."/>
            <person name="Donadio S."/>
        </authorList>
    </citation>
    <scope>NUCLEOTIDE SEQUENCE</scope>
    <source>
        <strain evidence="1">ID150040</strain>
    </source>
</reference>
<evidence type="ECO:0000313" key="1">
    <source>
        <dbReference type="EMBL" id="GHO98372.1"/>
    </source>
</evidence>
<dbReference type="Proteomes" id="UP000597444">
    <property type="component" value="Unassembled WGS sequence"/>
</dbReference>
<dbReference type="RefSeq" id="WP_220209126.1">
    <property type="nucleotide sequence ID" value="NZ_BNJK01000002.1"/>
</dbReference>
<evidence type="ECO:0000313" key="2">
    <source>
        <dbReference type="Proteomes" id="UP000597444"/>
    </source>
</evidence>
<accession>A0A8J3N8L3</accession>
<sequence length="222" mass="25863">MNIATIKVKREEWDEKYEKAKQFMASRKDEKSILIEVAAQHPLVEGLYPNEEFAERLLFGKKLYEERKKEGYKVALYIPGSRHMHEGAADKVALCEAGKTFLLQHDVPESVIHGDDLNRKYKGEKGVYNSADECFVAASYFKDGGFGQLYSILSPLQIYRKALHYIWFGVLPLFYTAPTAQTYHNYIKEVYELIPYVRDIDPDMQGEDSYYGNLWRRERKPV</sequence>
<keyword evidence="2" id="KW-1185">Reference proteome</keyword>
<proteinExistence type="predicted"/>
<protein>
    <submittedName>
        <fullName evidence="1">Uncharacterized protein</fullName>
    </submittedName>
</protein>
<name>A0A8J3N8L3_9CHLR</name>
<dbReference type="AlphaFoldDB" id="A0A8J3N8L3"/>
<comment type="caution">
    <text evidence="1">The sequence shown here is derived from an EMBL/GenBank/DDBJ whole genome shotgun (WGS) entry which is preliminary data.</text>
</comment>